<feature type="compositionally biased region" description="Basic and acidic residues" evidence="1">
    <location>
        <begin position="90"/>
        <end position="114"/>
    </location>
</feature>
<evidence type="ECO:0000313" key="4">
    <source>
        <dbReference type="Proteomes" id="UP000198733"/>
    </source>
</evidence>
<dbReference type="RefSeq" id="WP_092505355.1">
    <property type="nucleotide sequence ID" value="NZ_FOEH01000005.1"/>
</dbReference>
<evidence type="ECO:0000256" key="2">
    <source>
        <dbReference type="SAM" id="SignalP"/>
    </source>
</evidence>
<feature type="region of interest" description="Disordered" evidence="1">
    <location>
        <begin position="26"/>
        <end position="270"/>
    </location>
</feature>
<feature type="chain" id="PRO_5047078952" evidence="2">
    <location>
        <begin position="26"/>
        <end position="312"/>
    </location>
</feature>
<name>A0A1H9I9L9_9BACI</name>
<organism evidence="3 4">
    <name type="scientific">Virgibacillus subterraneus</name>
    <dbReference type="NCBI Taxonomy" id="621109"/>
    <lineage>
        <taxon>Bacteria</taxon>
        <taxon>Bacillati</taxon>
        <taxon>Bacillota</taxon>
        <taxon>Bacilli</taxon>
        <taxon>Bacillales</taxon>
        <taxon>Bacillaceae</taxon>
        <taxon>Virgibacillus</taxon>
    </lineage>
</organism>
<comment type="caution">
    <text evidence="3">The sequence shown here is derived from an EMBL/GenBank/DDBJ whole genome shotgun (WGS) entry which is preliminary data.</text>
</comment>
<feature type="compositionally biased region" description="Polar residues" evidence="1">
    <location>
        <begin position="26"/>
        <end position="38"/>
    </location>
</feature>
<keyword evidence="4" id="KW-1185">Reference proteome</keyword>
<feature type="signal peptide" evidence="2">
    <location>
        <begin position="1"/>
        <end position="25"/>
    </location>
</feature>
<reference evidence="3 4" key="1">
    <citation type="submission" date="2016-10" db="EMBL/GenBank/DDBJ databases">
        <authorList>
            <person name="Varghese N."/>
            <person name="Submissions S."/>
        </authorList>
    </citation>
    <scope>NUCLEOTIDE SEQUENCE [LARGE SCALE GENOMIC DNA]</scope>
    <source>
        <strain evidence="3 4">CGMCC 1.7734</strain>
    </source>
</reference>
<feature type="compositionally biased region" description="Basic and acidic residues" evidence="1">
    <location>
        <begin position="127"/>
        <end position="150"/>
    </location>
</feature>
<proteinExistence type="predicted"/>
<feature type="compositionally biased region" description="Polar residues" evidence="1">
    <location>
        <begin position="116"/>
        <end position="126"/>
    </location>
</feature>
<sequence>MRIRPLVYCCLMVLAVFLLPADTLANNGNSPEKATSQANDKETSNPVAEEVSKKGKQTSQDAKETTNKGQESPEIPEESSNHNKQVSKGTTDKENASNKASEHAESESKDKDSKTLPPQANDQATEQTEKLEREVAPKKEKVKKQVEDKLHGKKGMSKSTVEKSSNIDEEQTTQAKDNSKNVENPMQSKEMSRISVADSGDKTVQNNNKQSTSENDNILVEQEQRRKSKSIPKPNEDPVSQELMIKPGSLPSPASTSGGDYGGQTSFSSVVKGDLPNSLMFFSKSQVIGKRSEVLRDQWVNAPPAEPPKIAS</sequence>
<dbReference type="EMBL" id="FOEH01000005">
    <property type="protein sequence ID" value="SEQ71283.1"/>
    <property type="molecule type" value="Genomic_DNA"/>
</dbReference>
<evidence type="ECO:0000256" key="1">
    <source>
        <dbReference type="SAM" id="MobiDB-lite"/>
    </source>
</evidence>
<accession>A0A1H9I9L9</accession>
<feature type="compositionally biased region" description="Polar residues" evidence="1">
    <location>
        <begin position="172"/>
        <end position="189"/>
    </location>
</feature>
<protein>
    <submittedName>
        <fullName evidence="3">Uncharacterized protein</fullName>
    </submittedName>
</protein>
<gene>
    <name evidence="3" type="ORF">SAMN05216232_3104</name>
</gene>
<feature type="compositionally biased region" description="Polar residues" evidence="1">
    <location>
        <begin position="202"/>
        <end position="216"/>
    </location>
</feature>
<dbReference type="Proteomes" id="UP000198733">
    <property type="component" value="Unassembled WGS sequence"/>
</dbReference>
<feature type="compositionally biased region" description="Polar residues" evidence="1">
    <location>
        <begin position="252"/>
        <end position="269"/>
    </location>
</feature>
<evidence type="ECO:0000313" key="3">
    <source>
        <dbReference type="EMBL" id="SEQ71283.1"/>
    </source>
</evidence>
<keyword evidence="2" id="KW-0732">Signal</keyword>